<accession>A0AAW9Q0X0</accession>
<dbReference type="GO" id="GO:0005525">
    <property type="term" value="F:GTP binding"/>
    <property type="evidence" value="ECO:0007669"/>
    <property type="project" value="InterPro"/>
</dbReference>
<dbReference type="Pfam" id="PF05128">
    <property type="entry name" value="DUF697"/>
    <property type="match status" value="1"/>
</dbReference>
<keyword evidence="3 6" id="KW-1133">Transmembrane helix</keyword>
<comment type="subcellular location">
    <subcellularLocation>
        <location evidence="1">Membrane</location>
        <topology evidence="1">Multi-pass membrane protein</topology>
    </subcellularLocation>
</comment>
<keyword evidence="2 6" id="KW-0812">Transmembrane</keyword>
<evidence type="ECO:0000313" key="8">
    <source>
        <dbReference type="EMBL" id="MEE3717085.1"/>
    </source>
</evidence>
<dbReference type="CDD" id="cd00880">
    <property type="entry name" value="Era_like"/>
    <property type="match status" value="1"/>
</dbReference>
<evidence type="ECO:0000259" key="7">
    <source>
        <dbReference type="Pfam" id="PF01926"/>
    </source>
</evidence>
<evidence type="ECO:0000256" key="2">
    <source>
        <dbReference type="ARBA" id="ARBA00022692"/>
    </source>
</evidence>
<name>A0AAW9Q0X0_9CYAN</name>
<dbReference type="PANTHER" id="PTHR42714:SF6">
    <property type="entry name" value="TRANSLATION INITIATION FACTOR IF-2"/>
    <property type="match status" value="1"/>
</dbReference>
<feature type="transmembrane region" description="Helical" evidence="6">
    <location>
        <begin position="397"/>
        <end position="419"/>
    </location>
</feature>
<keyword evidence="4 6" id="KW-0472">Membrane</keyword>
<dbReference type="GO" id="GO:0016020">
    <property type="term" value="C:membrane"/>
    <property type="evidence" value="ECO:0007669"/>
    <property type="project" value="UniProtKB-SubCell"/>
</dbReference>
<proteinExistence type="predicted"/>
<keyword evidence="9" id="KW-1185">Reference proteome</keyword>
<organism evidence="8 9">
    <name type="scientific">Tumidithrix elongata BACA0141</name>
    <dbReference type="NCBI Taxonomy" id="2716417"/>
    <lineage>
        <taxon>Bacteria</taxon>
        <taxon>Bacillati</taxon>
        <taxon>Cyanobacteriota</taxon>
        <taxon>Cyanophyceae</taxon>
        <taxon>Pseudanabaenales</taxon>
        <taxon>Pseudanabaenaceae</taxon>
        <taxon>Tumidithrix</taxon>
        <taxon>Tumidithrix elongata</taxon>
    </lineage>
</organism>
<protein>
    <submittedName>
        <fullName evidence="8">GTP-binding protein</fullName>
    </submittedName>
</protein>
<dbReference type="InterPro" id="IPR006073">
    <property type="entry name" value="GTP-bd"/>
</dbReference>
<feature type="transmembrane region" description="Helical" evidence="6">
    <location>
        <begin position="325"/>
        <end position="342"/>
    </location>
</feature>
<dbReference type="Proteomes" id="UP001333818">
    <property type="component" value="Unassembled WGS sequence"/>
</dbReference>
<dbReference type="AlphaFoldDB" id="A0AAW9Q0X0"/>
<reference evidence="8" key="1">
    <citation type="submission" date="2024-01" db="EMBL/GenBank/DDBJ databases">
        <title>Bank of Algae and Cyanobacteria of the Azores (BACA) strain genomes.</title>
        <authorList>
            <person name="Luz R."/>
            <person name="Cordeiro R."/>
            <person name="Fonseca A."/>
            <person name="Goncalves V."/>
        </authorList>
    </citation>
    <scope>NUCLEOTIDE SEQUENCE</scope>
    <source>
        <strain evidence="8">BACA0141</strain>
    </source>
</reference>
<dbReference type="InterPro" id="IPR021147">
    <property type="entry name" value="DUF697"/>
</dbReference>
<evidence type="ECO:0000313" key="9">
    <source>
        <dbReference type="Proteomes" id="UP001333818"/>
    </source>
</evidence>
<dbReference type="SUPFAM" id="SSF52540">
    <property type="entry name" value="P-loop containing nucleoside triphosphate hydrolases"/>
    <property type="match status" value="1"/>
</dbReference>
<dbReference type="RefSeq" id="WP_330483513.1">
    <property type="nucleotide sequence ID" value="NZ_JAZBJZ010000032.1"/>
</dbReference>
<evidence type="ECO:0000256" key="5">
    <source>
        <dbReference type="SAM" id="Coils"/>
    </source>
</evidence>
<comment type="caution">
    <text evidence="8">The sequence shown here is derived from an EMBL/GenBank/DDBJ whole genome shotgun (WGS) entry which is preliminary data.</text>
</comment>
<dbReference type="InterPro" id="IPR027417">
    <property type="entry name" value="P-loop_NTPase"/>
</dbReference>
<feature type="transmembrane region" description="Helical" evidence="6">
    <location>
        <begin position="302"/>
        <end position="319"/>
    </location>
</feature>
<dbReference type="GO" id="GO:0005737">
    <property type="term" value="C:cytoplasm"/>
    <property type="evidence" value="ECO:0007669"/>
    <property type="project" value="TreeGrafter"/>
</dbReference>
<feature type="coiled-coil region" evidence="5">
    <location>
        <begin position="17"/>
        <end position="65"/>
    </location>
</feature>
<dbReference type="PANTHER" id="PTHR42714">
    <property type="entry name" value="TRNA MODIFICATION GTPASE GTPBP3"/>
    <property type="match status" value="1"/>
</dbReference>
<keyword evidence="5" id="KW-0175">Coiled coil</keyword>
<dbReference type="Gene3D" id="3.40.50.300">
    <property type="entry name" value="P-loop containing nucleotide triphosphate hydrolases"/>
    <property type="match status" value="1"/>
</dbReference>
<feature type="transmembrane region" description="Helical" evidence="6">
    <location>
        <begin position="354"/>
        <end position="377"/>
    </location>
</feature>
<dbReference type="EMBL" id="JAZBJZ010000032">
    <property type="protein sequence ID" value="MEE3717085.1"/>
    <property type="molecule type" value="Genomic_DNA"/>
</dbReference>
<sequence length="472" mass="51572">MNEDFLSFDRIFDELNYRQAQRTLRDLVQNLDLTARERQGLEPELEELQQMLDKLEKQVVQIAVFGMVGRGKSSVLNALMGDRVFEAGPIHGVTRTSQRADWQLSRESLTSDRDREILRASLNGSGETRIELIDTPGIDEVDGNTRAELAQQVAQQADLILFVVAGDMTKVEYEALSQLRSASKPMLLIFNKIDQYPPQDRMAIYAKIRDERVRQILSADEIVMAAASPLVAKAVKQPDGSFEAELVAGQPQIDDLKLKILEVLDREGKSLVALNSMMFADLVQERVVQRKMLIRDQKANRLIWNAVITQAVAIAVNPITVIDVISTAIIDVAMIVALSKLYGIDMTNRGAIALMQKIAICMGGIGASELLATLGLGSLKSLLGIAAPVTGGLTMGGYISIAITQAAVAGVSTYAIGLVTKEYLANGASWGAQGPKAVVNRILETLDEASILARVKEELRAKLDLSRMGRSL</sequence>
<evidence type="ECO:0000256" key="6">
    <source>
        <dbReference type="SAM" id="Phobius"/>
    </source>
</evidence>
<dbReference type="GO" id="GO:0030488">
    <property type="term" value="P:tRNA methylation"/>
    <property type="evidence" value="ECO:0007669"/>
    <property type="project" value="TreeGrafter"/>
</dbReference>
<feature type="domain" description="G" evidence="7">
    <location>
        <begin position="61"/>
        <end position="192"/>
    </location>
</feature>
<gene>
    <name evidence="8" type="ORF">V2H45_10040</name>
</gene>
<dbReference type="GO" id="GO:0002098">
    <property type="term" value="P:tRNA wobble uridine modification"/>
    <property type="evidence" value="ECO:0007669"/>
    <property type="project" value="TreeGrafter"/>
</dbReference>
<dbReference type="Pfam" id="PF01926">
    <property type="entry name" value="MMR_HSR1"/>
    <property type="match status" value="1"/>
</dbReference>
<evidence type="ECO:0000256" key="4">
    <source>
        <dbReference type="ARBA" id="ARBA00023136"/>
    </source>
</evidence>
<evidence type="ECO:0000256" key="3">
    <source>
        <dbReference type="ARBA" id="ARBA00022989"/>
    </source>
</evidence>
<evidence type="ECO:0000256" key="1">
    <source>
        <dbReference type="ARBA" id="ARBA00004141"/>
    </source>
</evidence>